<dbReference type="GO" id="GO:0007189">
    <property type="term" value="P:adenylate cyclase-activating G protein-coupled receptor signaling pathway"/>
    <property type="evidence" value="ECO:0007669"/>
    <property type="project" value="TreeGrafter"/>
</dbReference>
<evidence type="ECO:0000256" key="4">
    <source>
        <dbReference type="ARBA" id="ARBA00022842"/>
    </source>
</evidence>
<evidence type="ECO:0000256" key="9">
    <source>
        <dbReference type="ARBA" id="ARBA00074402"/>
    </source>
</evidence>
<feature type="compositionally biased region" description="Low complexity" evidence="13">
    <location>
        <begin position="111"/>
        <end position="126"/>
    </location>
</feature>
<name>A0A0A8L6G4_9SACH</name>
<dbReference type="PANTHER" id="PTHR10218">
    <property type="entry name" value="GTP-BINDING PROTEIN ALPHA SUBUNIT"/>
    <property type="match status" value="1"/>
</dbReference>
<keyword evidence="2 12" id="KW-0479">Metal-binding</keyword>
<evidence type="ECO:0000256" key="10">
    <source>
        <dbReference type="ARBA" id="ARBA00078467"/>
    </source>
</evidence>
<dbReference type="SUPFAM" id="SSF47895">
    <property type="entry name" value="Transducin (alpha subunit), insertion domain"/>
    <property type="match status" value="1"/>
</dbReference>
<dbReference type="PANTHER" id="PTHR10218:SF369">
    <property type="entry name" value="GUANINE NUCLEOTIDE-BINDING PROTEIN ALPHA-2 SUBUNIT"/>
    <property type="match status" value="1"/>
</dbReference>
<evidence type="ECO:0000256" key="5">
    <source>
        <dbReference type="ARBA" id="ARBA00023134"/>
    </source>
</evidence>
<dbReference type="GO" id="GO:0005834">
    <property type="term" value="C:heterotrimeric G-protein complex"/>
    <property type="evidence" value="ECO:0007669"/>
    <property type="project" value="InterPro"/>
</dbReference>
<protein>
    <recommendedName>
        <fullName evidence="9">Guanine nucleotide-binding protein alpha-2 subunit</fullName>
    </recommendedName>
    <alternativeName>
        <fullName evidence="10">GP2-alpha</fullName>
    </alternativeName>
</protein>
<gene>
    <name evidence="14" type="ORF">KLDO_g2049</name>
</gene>
<dbReference type="Pfam" id="PF00503">
    <property type="entry name" value="G-alpha"/>
    <property type="match status" value="1"/>
</dbReference>
<feature type="binding site" evidence="11">
    <location>
        <position position="504"/>
    </location>
    <ligand>
        <name>GTP</name>
        <dbReference type="ChEBI" id="CHEBI:37565"/>
    </ligand>
</feature>
<dbReference type="GO" id="GO:0003924">
    <property type="term" value="F:GTPase activity"/>
    <property type="evidence" value="ECO:0007669"/>
    <property type="project" value="InterPro"/>
</dbReference>
<evidence type="ECO:0000256" key="11">
    <source>
        <dbReference type="PIRSR" id="PIRSR601019-1"/>
    </source>
</evidence>
<dbReference type="Gene3D" id="1.10.400.10">
    <property type="entry name" value="GI Alpha 1, domain 2-like"/>
    <property type="match status" value="1"/>
</dbReference>
<keyword evidence="7" id="KW-0807">Transducer</keyword>
<evidence type="ECO:0000256" key="8">
    <source>
        <dbReference type="ARBA" id="ARBA00023288"/>
    </source>
</evidence>
<feature type="binding site" evidence="11">
    <location>
        <begin position="449"/>
        <end position="452"/>
    </location>
    <ligand>
        <name>GTP</name>
        <dbReference type="ChEBI" id="CHEBI:37565"/>
    </ligand>
</feature>
<keyword evidence="5 11" id="KW-0342">GTP-binding</keyword>
<dbReference type="GO" id="GO:0010255">
    <property type="term" value="P:glucose mediated signaling pathway"/>
    <property type="evidence" value="ECO:0007669"/>
    <property type="project" value="UniProtKB-ARBA"/>
</dbReference>
<dbReference type="OrthoDB" id="5817230at2759"/>
<keyword evidence="1" id="KW-0519">Myristate</keyword>
<dbReference type="GO" id="GO:0001664">
    <property type="term" value="F:G protein-coupled receptor binding"/>
    <property type="evidence" value="ECO:0007669"/>
    <property type="project" value="InterPro"/>
</dbReference>
<dbReference type="InterPro" id="IPR001019">
    <property type="entry name" value="Gprotein_alpha_su"/>
</dbReference>
<dbReference type="InterPro" id="IPR002975">
    <property type="entry name" value="Fungi_Gprotein_alpha"/>
</dbReference>
<keyword evidence="15" id="KW-1185">Reference proteome</keyword>
<feature type="binding site" evidence="12">
    <location>
        <position position="360"/>
    </location>
    <ligand>
        <name>Mg(2+)</name>
        <dbReference type="ChEBI" id="CHEBI:18420"/>
    </ligand>
</feature>
<dbReference type="EMBL" id="CCBQ010000027">
    <property type="protein sequence ID" value="CDO93758.1"/>
    <property type="molecule type" value="Genomic_DNA"/>
</dbReference>
<evidence type="ECO:0000313" key="14">
    <source>
        <dbReference type="EMBL" id="CDO93758.1"/>
    </source>
</evidence>
<feature type="region of interest" description="Disordered" evidence="13">
    <location>
        <begin position="178"/>
        <end position="201"/>
    </location>
</feature>
<dbReference type="GO" id="GO:0005737">
    <property type="term" value="C:cytoplasm"/>
    <property type="evidence" value="ECO:0007669"/>
    <property type="project" value="TreeGrafter"/>
</dbReference>
<comment type="caution">
    <text evidence="14">The sequence shown here is derived from an EMBL/GenBank/DDBJ whole genome shotgun (WGS) entry which is preliminary data.</text>
</comment>
<dbReference type="GO" id="GO:0031683">
    <property type="term" value="F:G-protein beta/gamma-subunit complex binding"/>
    <property type="evidence" value="ECO:0007669"/>
    <property type="project" value="InterPro"/>
</dbReference>
<dbReference type="InterPro" id="IPR027417">
    <property type="entry name" value="P-loop_NTPase"/>
</dbReference>
<evidence type="ECO:0000256" key="1">
    <source>
        <dbReference type="ARBA" id="ARBA00022707"/>
    </source>
</evidence>
<dbReference type="FunFam" id="1.10.400.10:FF:000007">
    <property type="entry name" value="Guanine nucleotide-binding protein subunit alpha"/>
    <property type="match status" value="1"/>
</dbReference>
<organism evidence="14 15">
    <name type="scientific">Kluyveromyces dobzhanskii CBS 2104</name>
    <dbReference type="NCBI Taxonomy" id="1427455"/>
    <lineage>
        <taxon>Eukaryota</taxon>
        <taxon>Fungi</taxon>
        <taxon>Dikarya</taxon>
        <taxon>Ascomycota</taxon>
        <taxon>Saccharomycotina</taxon>
        <taxon>Saccharomycetes</taxon>
        <taxon>Saccharomycetales</taxon>
        <taxon>Saccharomycetaceae</taxon>
        <taxon>Kluyveromyces</taxon>
    </lineage>
</organism>
<dbReference type="GO" id="GO:0046872">
    <property type="term" value="F:metal ion binding"/>
    <property type="evidence" value="ECO:0007669"/>
    <property type="project" value="UniProtKB-KW"/>
</dbReference>
<dbReference type="InterPro" id="IPR011025">
    <property type="entry name" value="GproteinA_insert"/>
</dbReference>
<dbReference type="Proteomes" id="UP000031516">
    <property type="component" value="Unassembled WGS sequence"/>
</dbReference>
<feature type="compositionally biased region" description="Low complexity" evidence="13">
    <location>
        <begin position="86"/>
        <end position="105"/>
    </location>
</feature>
<dbReference type="SUPFAM" id="SSF52540">
    <property type="entry name" value="P-loop containing nucleoside triphosphate hydrolases"/>
    <property type="match status" value="1"/>
</dbReference>
<dbReference type="GO" id="GO:0005525">
    <property type="term" value="F:GTP binding"/>
    <property type="evidence" value="ECO:0007669"/>
    <property type="project" value="UniProtKB-KW"/>
</dbReference>
<keyword evidence="8" id="KW-0449">Lipoprotein</keyword>
<feature type="compositionally biased region" description="Low complexity" evidence="13">
    <location>
        <begin position="14"/>
        <end position="26"/>
    </location>
</feature>
<dbReference type="PRINTS" id="PR01241">
    <property type="entry name" value="GPROTEINAFNG"/>
</dbReference>
<evidence type="ECO:0000256" key="6">
    <source>
        <dbReference type="ARBA" id="ARBA00023139"/>
    </source>
</evidence>
<feature type="binding site" evidence="12">
    <location>
        <position position="221"/>
    </location>
    <ligand>
        <name>Mg(2+)</name>
        <dbReference type="ChEBI" id="CHEBI:18420"/>
    </ligand>
</feature>
<evidence type="ECO:0000256" key="13">
    <source>
        <dbReference type="SAM" id="MobiDB-lite"/>
    </source>
</evidence>
<evidence type="ECO:0000256" key="3">
    <source>
        <dbReference type="ARBA" id="ARBA00022741"/>
    </source>
</evidence>
<sequence length="532" mass="58275">MGLCASKDSHDSSSPDGLGSGPAAGARKQNGSVAGAGEKRTRNSKAGAPHGVSSSNNNSSSAKTKGSTISEDRLELGNSAGNGQQATTKNNARNSNNSNDNKTYNQDSNNKKNSNNGNNAGNTNNSLKPNGLNKRANDDNALANQADPVSNPEGNSEDNSVALTGFSQALALNGSGIRNFDNDTVSNRNGQVSNTMDSAGNTDATNALKVLLLGSGESGKSTVLQQLKILHQNGFSREELLEYKPFIFDNIIETGKDVAKARKTFGVKMEEDSPLTEADLEELVSQQYQPTKFACLPADLAITLKTLWNLPSTQALLSSKHRSSFYLMDSAGYFYQNLDRISEQNYIPTITDVIRARKKTSGIFDTMIDLDKNLKLHFFDVGGQRSERKKWIHCFDNVTLIIFCVSLSEYDQTLLEDNSQNRLEESLTLFDSVVNSRWFARSSVVLFLNKIDIFADKVRSVPLEKYFQDYTGGKDINKAARYILWRFVQLNRANLNIYPHVTQATDTSNIKLVFAAIKETILENSLKDSGVL</sequence>
<keyword evidence="6" id="KW-0564">Palmitate</keyword>
<evidence type="ECO:0000313" key="15">
    <source>
        <dbReference type="Proteomes" id="UP000031516"/>
    </source>
</evidence>
<dbReference type="GO" id="GO:0032502">
    <property type="term" value="P:developmental process"/>
    <property type="evidence" value="ECO:0007669"/>
    <property type="project" value="UniProtKB-ARBA"/>
</dbReference>
<evidence type="ECO:0000256" key="2">
    <source>
        <dbReference type="ARBA" id="ARBA00022723"/>
    </source>
</evidence>
<evidence type="ECO:0000256" key="12">
    <source>
        <dbReference type="PIRSR" id="PIRSR601019-2"/>
    </source>
</evidence>
<evidence type="ECO:0000256" key="7">
    <source>
        <dbReference type="ARBA" id="ARBA00023224"/>
    </source>
</evidence>
<dbReference type="CDD" id="cd00066">
    <property type="entry name" value="G-alpha"/>
    <property type="match status" value="1"/>
</dbReference>
<dbReference type="AlphaFoldDB" id="A0A0A8L6G4"/>
<dbReference type="FunFam" id="3.40.50.300:FF:000181">
    <property type="entry name" value="Guanine nucleotide-binding protein subunit alpha"/>
    <property type="match status" value="1"/>
</dbReference>
<feature type="compositionally biased region" description="Polar residues" evidence="13">
    <location>
        <begin position="182"/>
        <end position="201"/>
    </location>
</feature>
<dbReference type="PROSITE" id="PS51882">
    <property type="entry name" value="G_ALPHA"/>
    <property type="match status" value="1"/>
</dbReference>
<dbReference type="PRINTS" id="PR00318">
    <property type="entry name" value="GPROTEINA"/>
</dbReference>
<dbReference type="Gene3D" id="3.40.50.300">
    <property type="entry name" value="P-loop containing nucleotide triphosphate hydrolases"/>
    <property type="match status" value="1"/>
</dbReference>
<keyword evidence="4 12" id="KW-0460">Magnesium</keyword>
<feature type="region of interest" description="Disordered" evidence="13">
    <location>
        <begin position="1"/>
        <end position="160"/>
    </location>
</feature>
<keyword evidence="3 11" id="KW-0547">Nucleotide-binding</keyword>
<reference evidence="14 15" key="1">
    <citation type="submission" date="2014-03" db="EMBL/GenBank/DDBJ databases">
        <title>The genome of Kluyveromyces dobzhanskii.</title>
        <authorList>
            <person name="Nystedt B."/>
            <person name="Astrom S."/>
        </authorList>
    </citation>
    <scope>NUCLEOTIDE SEQUENCE [LARGE SCALE GENOMIC DNA]</scope>
    <source>
        <strain evidence="14 15">CBS 2104</strain>
    </source>
</reference>
<feature type="binding site" evidence="11">
    <location>
        <begin position="380"/>
        <end position="384"/>
    </location>
    <ligand>
        <name>GTP</name>
        <dbReference type="ChEBI" id="CHEBI:37565"/>
    </ligand>
</feature>
<feature type="binding site" evidence="11">
    <location>
        <begin position="329"/>
        <end position="330"/>
    </location>
    <ligand>
        <name>GTP</name>
        <dbReference type="ChEBI" id="CHEBI:37565"/>
    </ligand>
</feature>
<feature type="binding site" evidence="11">
    <location>
        <begin position="217"/>
        <end position="222"/>
    </location>
    <ligand>
        <name>GTP</name>
        <dbReference type="ChEBI" id="CHEBI:37565"/>
    </ligand>
</feature>
<dbReference type="SMART" id="SM00275">
    <property type="entry name" value="G_alpha"/>
    <property type="match status" value="1"/>
</dbReference>
<proteinExistence type="predicted"/>
<accession>A0A0A8L6G4</accession>